<dbReference type="GO" id="GO:0008270">
    <property type="term" value="F:zinc ion binding"/>
    <property type="evidence" value="ECO:0007669"/>
    <property type="project" value="TreeGrafter"/>
</dbReference>
<feature type="domain" description="Polymerase/histidinol phosphatase N-terminal" evidence="1">
    <location>
        <begin position="5"/>
        <end position="83"/>
    </location>
</feature>
<sequence>MRITCDVHTHSLYSSHAYSTVEENVRAASERGYELLGITDHFSSMLYDQQTIKNFQFYMNTAIWPETWYGVRLLHGAEVDIVDLEGNLFAYDITFDQGINGDKLRQPHILGEHILGTCDYAVASIHSKQWAAGASQKQITQMYVNALDNPHVLILGHLGRSGLDFDVPALVRECRDRGKLIEMNEATHDEGQREVAIERCRVIAETCAELGCKISFGSDAHIATRIADAHSVIKLLEEVDFPEELMACRDAQTFLDTIADAKIPASKQGY</sequence>
<dbReference type="GO" id="GO:0042578">
    <property type="term" value="F:phosphoric ester hydrolase activity"/>
    <property type="evidence" value="ECO:0007669"/>
    <property type="project" value="TreeGrafter"/>
</dbReference>
<name>A0A9D5X3C5_9ACTN</name>
<evidence type="ECO:0000313" key="3">
    <source>
        <dbReference type="Proteomes" id="UP000787322"/>
    </source>
</evidence>
<dbReference type="SUPFAM" id="SSF89550">
    <property type="entry name" value="PHP domain-like"/>
    <property type="match status" value="1"/>
</dbReference>
<protein>
    <submittedName>
        <fullName evidence="2">PHP domain-containing protein</fullName>
    </submittedName>
</protein>
<dbReference type="EMBL" id="JABZGU010000046">
    <property type="protein sequence ID" value="MBF4802769.1"/>
    <property type="molecule type" value="Genomic_DNA"/>
</dbReference>
<dbReference type="Pfam" id="PF02811">
    <property type="entry name" value="PHP"/>
    <property type="match status" value="1"/>
</dbReference>
<proteinExistence type="predicted"/>
<dbReference type="InterPro" id="IPR050243">
    <property type="entry name" value="PHP_phosphatase"/>
</dbReference>
<dbReference type="AlphaFoldDB" id="A0A9D5X3C5"/>
<comment type="caution">
    <text evidence="2">The sequence shown here is derived from an EMBL/GenBank/DDBJ whole genome shotgun (WGS) entry which is preliminary data.</text>
</comment>
<dbReference type="InterPro" id="IPR003141">
    <property type="entry name" value="Pol/His_phosphatase_N"/>
</dbReference>
<organism evidence="2 3">
    <name type="scientific">Lancefieldella parvula</name>
    <dbReference type="NCBI Taxonomy" id="1382"/>
    <lineage>
        <taxon>Bacteria</taxon>
        <taxon>Bacillati</taxon>
        <taxon>Actinomycetota</taxon>
        <taxon>Coriobacteriia</taxon>
        <taxon>Coriobacteriales</taxon>
        <taxon>Atopobiaceae</taxon>
        <taxon>Lancefieldella</taxon>
    </lineage>
</organism>
<accession>A0A9D5X3C5</accession>
<dbReference type="GO" id="GO:0005829">
    <property type="term" value="C:cytosol"/>
    <property type="evidence" value="ECO:0007669"/>
    <property type="project" value="TreeGrafter"/>
</dbReference>
<evidence type="ECO:0000259" key="1">
    <source>
        <dbReference type="SMART" id="SM00481"/>
    </source>
</evidence>
<gene>
    <name evidence="2" type="ORF">HXK24_02950</name>
</gene>
<dbReference type="InterPro" id="IPR004013">
    <property type="entry name" value="PHP_dom"/>
</dbReference>
<dbReference type="Gene3D" id="3.20.20.140">
    <property type="entry name" value="Metal-dependent hydrolases"/>
    <property type="match status" value="1"/>
</dbReference>
<dbReference type="PANTHER" id="PTHR36928:SF1">
    <property type="entry name" value="PHOSPHATASE YCDX-RELATED"/>
    <property type="match status" value="1"/>
</dbReference>
<dbReference type="Proteomes" id="UP000787322">
    <property type="component" value="Unassembled WGS sequence"/>
</dbReference>
<reference evidence="2" key="1">
    <citation type="submission" date="2020-04" db="EMBL/GenBank/DDBJ databases">
        <title>Deep metagenomics examines the oral microbiome during advanced dental caries in children, revealing novel taxa and co-occurrences with host molecules.</title>
        <authorList>
            <person name="Baker J.L."/>
            <person name="Morton J.T."/>
            <person name="Dinis M."/>
            <person name="Alvarez R."/>
            <person name="Tran N.C."/>
            <person name="Knight R."/>
            <person name="Edlund A."/>
        </authorList>
    </citation>
    <scope>NUCLEOTIDE SEQUENCE</scope>
    <source>
        <strain evidence="2">JCVI_3_bin.11</strain>
    </source>
</reference>
<dbReference type="InterPro" id="IPR016195">
    <property type="entry name" value="Pol/histidinol_Pase-like"/>
</dbReference>
<dbReference type="PANTHER" id="PTHR36928">
    <property type="entry name" value="PHOSPHATASE YCDX-RELATED"/>
    <property type="match status" value="1"/>
</dbReference>
<evidence type="ECO:0000313" key="2">
    <source>
        <dbReference type="EMBL" id="MBF4802769.1"/>
    </source>
</evidence>
<dbReference type="SMART" id="SM00481">
    <property type="entry name" value="POLIIIAc"/>
    <property type="match status" value="1"/>
</dbReference>